<keyword evidence="2" id="KW-1185">Reference proteome</keyword>
<dbReference type="EMBL" id="SACL01000001">
    <property type="protein sequence ID" value="RVT99532.1"/>
    <property type="molecule type" value="Genomic_DNA"/>
</dbReference>
<gene>
    <name evidence="1" type="ORF">EOD42_05455</name>
</gene>
<sequence length="315" mass="33285">MQSTLLTLAATQASRASTFAPHAAKAPIRAAVLEGWRQRNAFLDGVFYDVSCVSTAEAKAIAPWLAAEGAILVVPPTGGGDLILCPTIADYTAIHGPHVRALAVAGVGSSALGAAAFARNVADATGWHVAAVVSGYGMADLLTEAVGGFFWFGALNGIRHAFEPIDLLTEANHKAEAALAMTDASVPAPVRESRDTRTVTALLSDAAFRFDLLTGHSKGNLVLSEALYEMQHSDRARLRVLAEQSRIVTISARVAMPHEFRDVIDIMGALDWFGGLNSRPSIPADILVPFAWHHTNTQLPASLNVTQALRSAMTG</sequence>
<dbReference type="AlphaFoldDB" id="A0A437MPG0"/>
<protein>
    <submittedName>
        <fullName evidence="1">Uncharacterized protein</fullName>
    </submittedName>
</protein>
<dbReference type="Proteomes" id="UP000282957">
    <property type="component" value="Unassembled WGS sequence"/>
</dbReference>
<comment type="caution">
    <text evidence="1">The sequence shown here is derived from an EMBL/GenBank/DDBJ whole genome shotgun (WGS) entry which is preliminary data.</text>
</comment>
<dbReference type="RefSeq" id="WP_127786426.1">
    <property type="nucleotide sequence ID" value="NZ_SACL01000001.1"/>
</dbReference>
<reference evidence="1 2" key="1">
    <citation type="submission" date="2019-01" db="EMBL/GenBank/DDBJ databases">
        <authorList>
            <person name="Chen W.-M."/>
        </authorList>
    </citation>
    <scope>NUCLEOTIDE SEQUENCE [LARGE SCALE GENOMIC DNA]</scope>
    <source>
        <strain evidence="1 2">CCP-6</strain>
    </source>
</reference>
<accession>A0A437MPG0</accession>
<organism evidence="1 2">
    <name type="scientific">Rhodovarius crocodyli</name>
    <dbReference type="NCBI Taxonomy" id="1979269"/>
    <lineage>
        <taxon>Bacteria</taxon>
        <taxon>Pseudomonadati</taxon>
        <taxon>Pseudomonadota</taxon>
        <taxon>Alphaproteobacteria</taxon>
        <taxon>Acetobacterales</taxon>
        <taxon>Roseomonadaceae</taxon>
        <taxon>Rhodovarius</taxon>
    </lineage>
</organism>
<evidence type="ECO:0000313" key="2">
    <source>
        <dbReference type="Proteomes" id="UP000282957"/>
    </source>
</evidence>
<name>A0A437MPG0_9PROT</name>
<proteinExistence type="predicted"/>
<dbReference type="OrthoDB" id="7375665at2"/>
<evidence type="ECO:0000313" key="1">
    <source>
        <dbReference type="EMBL" id="RVT99532.1"/>
    </source>
</evidence>